<dbReference type="AlphaFoldDB" id="A0A1B2HX66"/>
<accession>A0A1B2HX66</accession>
<protein>
    <recommendedName>
        <fullName evidence="3">Phosphodiesterase</fullName>
    </recommendedName>
</protein>
<gene>
    <name evidence="1" type="ORF">BBK82_46615</name>
</gene>
<dbReference type="GO" id="GO:0020037">
    <property type="term" value="F:heme binding"/>
    <property type="evidence" value="ECO:0007669"/>
    <property type="project" value="InterPro"/>
</dbReference>
<keyword evidence="2" id="KW-1185">Reference proteome</keyword>
<proteinExistence type="predicted"/>
<organism evidence="1 2">
    <name type="scientific">Lentzea guizhouensis</name>
    <dbReference type="NCBI Taxonomy" id="1586287"/>
    <lineage>
        <taxon>Bacteria</taxon>
        <taxon>Bacillati</taxon>
        <taxon>Actinomycetota</taxon>
        <taxon>Actinomycetes</taxon>
        <taxon>Pseudonocardiales</taxon>
        <taxon>Pseudonocardiaceae</taxon>
        <taxon>Lentzea</taxon>
    </lineage>
</organism>
<sequence>MDAGRPSCVLTTVFRLLARVRRARAFHPRGVRMSGELVGSEPFPSHATVTARVSKGAGTGRGVPDVLGLALRIPTGSGDWDLLLSSTGTGRFSRLLPRFAAGWRGTALGTILPYRYRGELMWFMAVPADPRPGEAPTRFRLHAAGSTADWRRVGEVTLHDLGHDEPLAFDPMVNRPPELELAPRWLTALREQAYAGSRRGRRRS</sequence>
<dbReference type="SUPFAM" id="SSF56634">
    <property type="entry name" value="Heme-dependent catalase-like"/>
    <property type="match status" value="1"/>
</dbReference>
<reference evidence="1 2" key="1">
    <citation type="submission" date="2016-07" db="EMBL/GenBank/DDBJ databases">
        <title>Complete genome sequence of the Lentzea guizhouensis DHS C013.</title>
        <authorList>
            <person name="Cao C."/>
        </authorList>
    </citation>
    <scope>NUCLEOTIDE SEQUENCE [LARGE SCALE GENOMIC DNA]</scope>
    <source>
        <strain evidence="1 2">DHS C013</strain>
    </source>
</reference>
<dbReference type="KEGG" id="led:BBK82_46615"/>
<dbReference type="STRING" id="1586287.BBK82_46615"/>
<dbReference type="Proteomes" id="UP000093053">
    <property type="component" value="Chromosome"/>
</dbReference>
<dbReference type="InterPro" id="IPR020835">
    <property type="entry name" value="Catalase_sf"/>
</dbReference>
<name>A0A1B2HX66_9PSEU</name>
<evidence type="ECO:0000313" key="1">
    <source>
        <dbReference type="EMBL" id="ANZ42293.1"/>
    </source>
</evidence>
<evidence type="ECO:0008006" key="3">
    <source>
        <dbReference type="Google" id="ProtNLM"/>
    </source>
</evidence>
<evidence type="ECO:0000313" key="2">
    <source>
        <dbReference type="Proteomes" id="UP000093053"/>
    </source>
</evidence>
<dbReference type="EMBL" id="CP016793">
    <property type="protein sequence ID" value="ANZ42293.1"/>
    <property type="molecule type" value="Genomic_DNA"/>
</dbReference>